<accession>A0AC34GTP0</accession>
<dbReference type="Proteomes" id="UP000887579">
    <property type="component" value="Unplaced"/>
</dbReference>
<proteinExistence type="predicted"/>
<sequence>MKKWNFKIQIFGEFIFARRKADDPYLLSRLFKYFWNCKISTCFITEQILTVAEYEKLVKVVERLHMKNVRIVDAKNELIPVEILLEIGINLRDFCLELRKNHFYDKSFYGICSLETAQKLEKHIRPKKFRHLCLSQIPDNIDFDALIKFIKNNTDTNASIVIQFRNEIGGTNVVDRLTDVFRDSLFTYKWLIYFD</sequence>
<evidence type="ECO:0000313" key="2">
    <source>
        <dbReference type="WBParaSite" id="ES5_v2.g8155.t1"/>
    </source>
</evidence>
<name>A0AC34GTP0_9BILA</name>
<organism evidence="1 2">
    <name type="scientific">Panagrolaimus sp. ES5</name>
    <dbReference type="NCBI Taxonomy" id="591445"/>
    <lineage>
        <taxon>Eukaryota</taxon>
        <taxon>Metazoa</taxon>
        <taxon>Ecdysozoa</taxon>
        <taxon>Nematoda</taxon>
        <taxon>Chromadorea</taxon>
        <taxon>Rhabditida</taxon>
        <taxon>Tylenchina</taxon>
        <taxon>Panagrolaimomorpha</taxon>
        <taxon>Panagrolaimoidea</taxon>
        <taxon>Panagrolaimidae</taxon>
        <taxon>Panagrolaimus</taxon>
    </lineage>
</organism>
<dbReference type="WBParaSite" id="ES5_v2.g8155.t1">
    <property type="protein sequence ID" value="ES5_v2.g8155.t1"/>
    <property type="gene ID" value="ES5_v2.g8155"/>
</dbReference>
<protein>
    <submittedName>
        <fullName evidence="2">Uncharacterized protein</fullName>
    </submittedName>
</protein>
<reference evidence="2" key="1">
    <citation type="submission" date="2022-11" db="UniProtKB">
        <authorList>
            <consortium name="WormBaseParasite"/>
        </authorList>
    </citation>
    <scope>IDENTIFICATION</scope>
</reference>
<evidence type="ECO:0000313" key="1">
    <source>
        <dbReference type="Proteomes" id="UP000887579"/>
    </source>
</evidence>